<evidence type="ECO:0000313" key="5">
    <source>
        <dbReference type="Proteomes" id="UP000237640"/>
    </source>
</evidence>
<dbReference type="Pfam" id="PF03795">
    <property type="entry name" value="YCII"/>
    <property type="match status" value="1"/>
</dbReference>
<dbReference type="InterPro" id="IPR011008">
    <property type="entry name" value="Dimeric_a/b-barrel"/>
</dbReference>
<organism evidence="4 5">
    <name type="scientific">Flagellimonas meridianipacifica</name>
    <dbReference type="NCBI Taxonomy" id="1080225"/>
    <lineage>
        <taxon>Bacteria</taxon>
        <taxon>Pseudomonadati</taxon>
        <taxon>Bacteroidota</taxon>
        <taxon>Flavobacteriia</taxon>
        <taxon>Flavobacteriales</taxon>
        <taxon>Flavobacteriaceae</taxon>
        <taxon>Flagellimonas</taxon>
    </lineage>
</organism>
<accession>A0A2T0MIH8</accession>
<evidence type="ECO:0000313" key="4">
    <source>
        <dbReference type="EMBL" id="PRX57390.1"/>
    </source>
</evidence>
<protein>
    <recommendedName>
        <fullName evidence="3">YCII-related domain-containing protein</fullName>
    </recommendedName>
</protein>
<sequence length="141" mass="15473">MRKTVLLMCLLVGTLTSMAQKSESAKFMFLVHSGKNQMTEMSAQHQKEHIQKVGAYIGGLAKLGKLIDAQPLAMEGELISAKDGQVSQKKLTIANQTIAGYYVVKAKDLEEAIAIAKADPRFEENGWQLEVRPIKQVSGIN</sequence>
<comment type="caution">
    <text evidence="4">The sequence shown here is derived from an EMBL/GenBank/DDBJ whole genome shotgun (WGS) entry which is preliminary data.</text>
</comment>
<dbReference type="RefSeq" id="WP_158259084.1">
    <property type="nucleotide sequence ID" value="NZ_PVYX01000001.1"/>
</dbReference>
<evidence type="ECO:0000259" key="3">
    <source>
        <dbReference type="Pfam" id="PF03795"/>
    </source>
</evidence>
<dbReference type="Proteomes" id="UP000237640">
    <property type="component" value="Unassembled WGS sequence"/>
</dbReference>
<proteinExistence type="inferred from homology"/>
<evidence type="ECO:0000256" key="1">
    <source>
        <dbReference type="ARBA" id="ARBA00007689"/>
    </source>
</evidence>
<gene>
    <name evidence="4" type="ORF">CLV81_1394</name>
</gene>
<dbReference type="InterPro" id="IPR005545">
    <property type="entry name" value="YCII"/>
</dbReference>
<feature type="chain" id="PRO_5015717366" description="YCII-related domain-containing protein" evidence="2">
    <location>
        <begin position="20"/>
        <end position="141"/>
    </location>
</feature>
<reference evidence="4 5" key="1">
    <citation type="submission" date="2018-03" db="EMBL/GenBank/DDBJ databases">
        <title>Genomic Encyclopedia of Archaeal and Bacterial Type Strains, Phase II (KMG-II): from individual species to whole genera.</title>
        <authorList>
            <person name="Goeker M."/>
        </authorList>
    </citation>
    <scope>NUCLEOTIDE SEQUENCE [LARGE SCALE GENOMIC DNA]</scope>
    <source>
        <strain evidence="4 5">DSM 25027</strain>
    </source>
</reference>
<dbReference type="Gene3D" id="3.30.70.1060">
    <property type="entry name" value="Dimeric alpha+beta barrel"/>
    <property type="match status" value="1"/>
</dbReference>
<name>A0A2T0MIH8_9FLAO</name>
<dbReference type="OrthoDB" id="7782105at2"/>
<dbReference type="SUPFAM" id="SSF54909">
    <property type="entry name" value="Dimeric alpha+beta barrel"/>
    <property type="match status" value="1"/>
</dbReference>
<dbReference type="AlphaFoldDB" id="A0A2T0MIH8"/>
<dbReference type="EMBL" id="PVYX01000001">
    <property type="protein sequence ID" value="PRX57390.1"/>
    <property type="molecule type" value="Genomic_DNA"/>
</dbReference>
<keyword evidence="2" id="KW-0732">Signal</keyword>
<evidence type="ECO:0000256" key="2">
    <source>
        <dbReference type="SAM" id="SignalP"/>
    </source>
</evidence>
<feature type="domain" description="YCII-related" evidence="3">
    <location>
        <begin position="27"/>
        <end position="135"/>
    </location>
</feature>
<keyword evidence="5" id="KW-1185">Reference proteome</keyword>
<feature type="signal peptide" evidence="2">
    <location>
        <begin position="1"/>
        <end position="19"/>
    </location>
</feature>
<comment type="similarity">
    <text evidence="1">Belongs to the YciI family.</text>
</comment>